<sequence>MTGDTTERTTGRATRRAMGATMGRPRSATALVTAALVLALSSCNVLTGPFSSSGSYHVTAYFVRAVSFYPGSQVQVMGIDVGTVKSVTPVNGTVRVVAEIDENVPLPATANAAIVPLSLIGERTLTFAPAWRPGMPRLADGAVLRTERTQVPVEVNEALQSFGRLIDSFDPAKADAALGTAAGSLDGNGAAFNQAFQEAGQLMNNLAGKDERLLEIARNLNRLAGVVKGREKTLGELVEHFSQASTMLASERQSIRTLVQEIADLVERGEELIDKYRNTLPGDLAKLAQLSLMIQGNADRLGRLLQALPGIGFQFVNAYNPEKRSITLRVTLDNFLRSYVAAILHEPTINENVPCPLPPPYSNCQ</sequence>
<dbReference type="EMBL" id="JADBDZ010000001">
    <property type="protein sequence ID" value="MBE1536679.1"/>
    <property type="molecule type" value="Genomic_DNA"/>
</dbReference>
<protein>
    <submittedName>
        <fullName evidence="4">Virulence factor Mce-like protein</fullName>
    </submittedName>
</protein>
<dbReference type="RefSeq" id="WP_192762685.1">
    <property type="nucleotide sequence ID" value="NZ_JADBDZ010000001.1"/>
</dbReference>
<keyword evidence="5" id="KW-1185">Reference proteome</keyword>
<dbReference type="Pfam" id="PF11887">
    <property type="entry name" value="Mce4_CUP1"/>
    <property type="match status" value="1"/>
</dbReference>
<evidence type="ECO:0000313" key="4">
    <source>
        <dbReference type="EMBL" id="MBE1536679.1"/>
    </source>
</evidence>
<evidence type="ECO:0000256" key="1">
    <source>
        <dbReference type="SAM" id="MobiDB-lite"/>
    </source>
</evidence>
<dbReference type="Pfam" id="PF02470">
    <property type="entry name" value="MlaD"/>
    <property type="match status" value="1"/>
</dbReference>
<organism evidence="4 5">
    <name type="scientific">Actinomadura algeriensis</name>
    <dbReference type="NCBI Taxonomy" id="1679523"/>
    <lineage>
        <taxon>Bacteria</taxon>
        <taxon>Bacillati</taxon>
        <taxon>Actinomycetota</taxon>
        <taxon>Actinomycetes</taxon>
        <taxon>Streptosporangiales</taxon>
        <taxon>Thermomonosporaceae</taxon>
        <taxon>Actinomadura</taxon>
    </lineage>
</organism>
<dbReference type="InterPro" id="IPR052336">
    <property type="entry name" value="MlaD_Phospholipid_Transporter"/>
</dbReference>
<dbReference type="PANTHER" id="PTHR33371">
    <property type="entry name" value="INTERMEMBRANE PHOSPHOLIPID TRANSPORT SYSTEM BINDING PROTEIN MLAD-RELATED"/>
    <property type="match status" value="1"/>
</dbReference>
<gene>
    <name evidence="4" type="ORF">H4W34_006512</name>
</gene>
<dbReference type="NCBIfam" id="TIGR00996">
    <property type="entry name" value="Mtu_fam_mce"/>
    <property type="match status" value="1"/>
</dbReference>
<evidence type="ECO:0000259" key="3">
    <source>
        <dbReference type="Pfam" id="PF11887"/>
    </source>
</evidence>
<evidence type="ECO:0000259" key="2">
    <source>
        <dbReference type="Pfam" id="PF02470"/>
    </source>
</evidence>
<dbReference type="PANTHER" id="PTHR33371:SF4">
    <property type="entry name" value="INTERMEMBRANE PHOSPHOLIPID TRANSPORT SYSTEM BINDING PROTEIN MLAD"/>
    <property type="match status" value="1"/>
</dbReference>
<feature type="region of interest" description="Disordered" evidence="1">
    <location>
        <begin position="1"/>
        <end position="22"/>
    </location>
</feature>
<feature type="domain" description="Mce/MlaD" evidence="2">
    <location>
        <begin position="55"/>
        <end position="129"/>
    </location>
</feature>
<feature type="domain" description="Mammalian cell entry C-terminal" evidence="3">
    <location>
        <begin position="137"/>
        <end position="291"/>
    </location>
</feature>
<evidence type="ECO:0000313" key="5">
    <source>
        <dbReference type="Proteomes" id="UP000627838"/>
    </source>
</evidence>
<dbReference type="InterPro" id="IPR003399">
    <property type="entry name" value="Mce/MlaD"/>
</dbReference>
<proteinExistence type="predicted"/>
<comment type="caution">
    <text evidence="4">The sequence shown here is derived from an EMBL/GenBank/DDBJ whole genome shotgun (WGS) entry which is preliminary data.</text>
</comment>
<dbReference type="InterPro" id="IPR005693">
    <property type="entry name" value="Mce"/>
</dbReference>
<name>A0ABR9K1F4_9ACTN</name>
<dbReference type="Proteomes" id="UP000627838">
    <property type="component" value="Unassembled WGS sequence"/>
</dbReference>
<feature type="compositionally biased region" description="Basic and acidic residues" evidence="1">
    <location>
        <begin position="1"/>
        <end position="10"/>
    </location>
</feature>
<reference evidence="4 5" key="1">
    <citation type="submission" date="2020-10" db="EMBL/GenBank/DDBJ databases">
        <title>Sequencing the genomes of 1000 actinobacteria strains.</title>
        <authorList>
            <person name="Klenk H.-P."/>
        </authorList>
    </citation>
    <scope>NUCLEOTIDE SEQUENCE [LARGE SCALE GENOMIC DNA]</scope>
    <source>
        <strain evidence="4 5">DSM 46744</strain>
    </source>
</reference>
<dbReference type="InterPro" id="IPR024516">
    <property type="entry name" value="Mce_C"/>
</dbReference>
<accession>A0ABR9K1F4</accession>